<protein>
    <submittedName>
        <fullName evidence="1">Uncharacterized protein</fullName>
    </submittedName>
</protein>
<reference evidence="1 2" key="1">
    <citation type="journal article" date="2006" name="PLoS Genet.">
        <title>Comparative genomics of emerging human ehrlichiosis agents.</title>
        <authorList>
            <person name="Dunning Hotopp J.C."/>
            <person name="Lin M."/>
            <person name="Madupu R."/>
            <person name="Crabtree J."/>
            <person name="Angiuoli S.V."/>
            <person name="Eisen J.A."/>
            <person name="Seshadri R."/>
            <person name="Ren Q."/>
            <person name="Wu M."/>
            <person name="Utterback T.R."/>
            <person name="Smith S."/>
            <person name="Lewis M."/>
            <person name="Khouri H."/>
            <person name="Zhang C."/>
            <person name="Niu H."/>
            <person name="Lin Q."/>
            <person name="Ohashi N."/>
            <person name="Zhi N."/>
            <person name="Nelson W."/>
            <person name="Brinkac L.M."/>
            <person name="Dodson R.J."/>
            <person name="Rosovitz M.J."/>
            <person name="Sundaram J."/>
            <person name="Daugherty S.C."/>
            <person name="Davidsen T."/>
            <person name="Durkin A.S."/>
            <person name="Gwinn M."/>
            <person name="Haft D.H."/>
            <person name="Selengut J.D."/>
            <person name="Sullivan S.A."/>
            <person name="Zafar N."/>
            <person name="Zhou L."/>
            <person name="Benahmed F."/>
            <person name="Forberger H."/>
            <person name="Halpin R."/>
            <person name="Mulligan S."/>
            <person name="Robinson J."/>
            <person name="White O."/>
            <person name="Rikihisa Y."/>
            <person name="Tettelin H."/>
        </authorList>
    </citation>
    <scope>NUCLEOTIDE SEQUENCE [LARGE SCALE GENOMIC DNA]</scope>
    <source>
        <strain evidence="2">ATCC VR-367 / Miyayama</strain>
    </source>
</reference>
<evidence type="ECO:0000313" key="2">
    <source>
        <dbReference type="Proteomes" id="UP000001942"/>
    </source>
</evidence>
<accession>Q2GF17</accession>
<keyword evidence="2" id="KW-1185">Reference proteome</keyword>
<organism evidence="1 2">
    <name type="scientific">Ehrlichia sennetsu (strain ATCC VR-367 / Miyayama)</name>
    <name type="common">Neorickettsia sennetsu</name>
    <dbReference type="NCBI Taxonomy" id="222891"/>
    <lineage>
        <taxon>Bacteria</taxon>
        <taxon>Pseudomonadati</taxon>
        <taxon>Pseudomonadota</taxon>
        <taxon>Alphaproteobacteria</taxon>
        <taxon>Rickettsiales</taxon>
        <taxon>Anaplasmataceae</taxon>
        <taxon>Ehrlichia</taxon>
    </lineage>
</organism>
<dbReference type="KEGG" id="nse:NSE_0037"/>
<dbReference type="EMBL" id="CP000237">
    <property type="protein sequence ID" value="ABD45856.1"/>
    <property type="molecule type" value="Genomic_DNA"/>
</dbReference>
<name>Q2GF17_EHRS3</name>
<dbReference type="HOGENOM" id="CLU_3330630_0_0_5"/>
<dbReference type="Proteomes" id="UP000001942">
    <property type="component" value="Chromosome"/>
</dbReference>
<sequence>MEKSVRYLTQINFGWQWAVKKSELCNSFVFVTLGIGNT</sequence>
<evidence type="ECO:0000313" key="1">
    <source>
        <dbReference type="EMBL" id="ABD45856.1"/>
    </source>
</evidence>
<gene>
    <name evidence="1" type="ordered locus">NSE_0037</name>
</gene>
<proteinExistence type="predicted"/>
<dbReference type="AlphaFoldDB" id="Q2GF17"/>